<evidence type="ECO:0000256" key="1">
    <source>
        <dbReference type="SAM" id="MobiDB-lite"/>
    </source>
</evidence>
<reference evidence="3" key="1">
    <citation type="submission" date="2017-03" db="EMBL/GenBank/DDBJ databases">
        <title>Genomes of endolithic fungi from Antarctica.</title>
        <authorList>
            <person name="Coleine C."/>
            <person name="Masonjones S."/>
            <person name="Stajich J.E."/>
        </authorList>
    </citation>
    <scope>NUCLEOTIDE SEQUENCE [LARGE SCALE GENOMIC DNA]</scope>
    <source>
        <strain evidence="3">CCFEE 5527</strain>
    </source>
</reference>
<dbReference type="Proteomes" id="UP000192596">
    <property type="component" value="Unassembled WGS sequence"/>
</dbReference>
<organism evidence="2 3">
    <name type="scientific">Cryoendolithus antarcticus</name>
    <dbReference type="NCBI Taxonomy" id="1507870"/>
    <lineage>
        <taxon>Eukaryota</taxon>
        <taxon>Fungi</taxon>
        <taxon>Dikarya</taxon>
        <taxon>Ascomycota</taxon>
        <taxon>Pezizomycotina</taxon>
        <taxon>Dothideomycetes</taxon>
        <taxon>Dothideomycetidae</taxon>
        <taxon>Cladosporiales</taxon>
        <taxon>Cladosporiaceae</taxon>
        <taxon>Cryoendolithus</taxon>
    </lineage>
</organism>
<feature type="compositionally biased region" description="Acidic residues" evidence="1">
    <location>
        <begin position="139"/>
        <end position="155"/>
    </location>
</feature>
<dbReference type="AlphaFoldDB" id="A0A1V8SF16"/>
<name>A0A1V8SF16_9PEZI</name>
<protein>
    <submittedName>
        <fullName evidence="2">Uncharacterized protein</fullName>
    </submittedName>
</protein>
<gene>
    <name evidence="2" type="ORF">B0A48_16069</name>
</gene>
<keyword evidence="3" id="KW-1185">Reference proteome</keyword>
<feature type="region of interest" description="Disordered" evidence="1">
    <location>
        <begin position="139"/>
        <end position="165"/>
    </location>
</feature>
<comment type="caution">
    <text evidence="2">The sequence shown here is derived from an EMBL/GenBank/DDBJ whole genome shotgun (WGS) entry which is preliminary data.</text>
</comment>
<accession>A0A1V8SF16</accession>
<dbReference type="InParanoid" id="A0A1V8SF16"/>
<proteinExistence type="predicted"/>
<sequence length="165" mass="17802">MEELDELDERDDDALEEVEAVDKPYTGGTIALEDVDVRMLLVIGTTGEVIDEVVTDVRAMLLPLTGGPKIRLELALLELLIMDDDLELDELDDMTDEVMPMLLVGKELVLDAEDDPYIAGTADELEAALEVGEVTDLEDVDIDGVNGAEEEVEDDTGGRSVAGGP</sequence>
<dbReference type="EMBL" id="NAJO01000051">
    <property type="protein sequence ID" value="OQN97748.1"/>
    <property type="molecule type" value="Genomic_DNA"/>
</dbReference>
<evidence type="ECO:0000313" key="3">
    <source>
        <dbReference type="Proteomes" id="UP000192596"/>
    </source>
</evidence>
<evidence type="ECO:0000313" key="2">
    <source>
        <dbReference type="EMBL" id="OQN97748.1"/>
    </source>
</evidence>